<sequence>MGRTQRTRSRKKSSQFVQNMDHEETLINLRKFLARNGCNDEVNLKLRNFPQTGRGLATTKNLHENDILIKVPYDLMITYATLKRLNFLQIFTPSSKLTIQDLLTTFLIFERHKNDSFWRDYITSLPSHPPWLPALLSEHHCELLPVDLRLAAKKSRRLLEESWSRVKGSIKQGWTCSCCGMKVDRVFDLHSFTWGFILVNTRAVYVDPGVVGEGGGGVLSDEPCMALCPFLDMFNHSDKAKCSAELKYEEGKLFYQLTTLTSYKKYEQVFISYGGHDNVKLLMEYGFFIPGNCNDCISIQSEEVFRVLRLGLGEGQYRFINRHDLNKELFVGESGPSFNLKGFLFVASSSASEVKDFASVVYTDSYPEEFLKSEMKDMCRKLLLCEMAKVEESLRGLKVLKVNSVIIDFLNCRHDFIKKLCEML</sequence>
<dbReference type="EMBL" id="JALNTZ010000004">
    <property type="protein sequence ID" value="KAJ3656597.1"/>
    <property type="molecule type" value="Genomic_DNA"/>
</dbReference>
<protein>
    <recommendedName>
        <fullName evidence="1">SET domain-containing protein</fullName>
    </recommendedName>
</protein>
<feature type="domain" description="SET" evidence="1">
    <location>
        <begin position="42"/>
        <end position="274"/>
    </location>
</feature>
<dbReference type="SUPFAM" id="SSF82199">
    <property type="entry name" value="SET domain"/>
    <property type="match status" value="1"/>
</dbReference>
<dbReference type="InterPro" id="IPR001214">
    <property type="entry name" value="SET_dom"/>
</dbReference>
<accession>A0AA38IH26</accession>
<dbReference type="PANTHER" id="PTHR13271">
    <property type="entry name" value="UNCHARACTERIZED PUTATIVE METHYLTRANSFERASE"/>
    <property type="match status" value="1"/>
</dbReference>
<dbReference type="GO" id="GO:0016279">
    <property type="term" value="F:protein-lysine N-methyltransferase activity"/>
    <property type="evidence" value="ECO:0007669"/>
    <property type="project" value="InterPro"/>
</dbReference>
<evidence type="ECO:0000313" key="2">
    <source>
        <dbReference type="EMBL" id="KAJ3656597.1"/>
    </source>
</evidence>
<evidence type="ECO:0000259" key="1">
    <source>
        <dbReference type="PROSITE" id="PS50280"/>
    </source>
</evidence>
<proteinExistence type="predicted"/>
<dbReference type="AlphaFoldDB" id="A0AA38IH26"/>
<dbReference type="PANTHER" id="PTHR13271:SF151">
    <property type="entry name" value="SET DOMAIN-CONTAINING PROTEIN 4"/>
    <property type="match status" value="1"/>
</dbReference>
<gene>
    <name evidence="2" type="ORF">Zmor_015665</name>
</gene>
<dbReference type="CDD" id="cd19177">
    <property type="entry name" value="SET_SETD4"/>
    <property type="match status" value="1"/>
</dbReference>
<dbReference type="Pfam" id="PF00856">
    <property type="entry name" value="SET"/>
    <property type="match status" value="1"/>
</dbReference>
<keyword evidence="3" id="KW-1185">Reference proteome</keyword>
<name>A0AA38IH26_9CUCU</name>
<dbReference type="InterPro" id="IPR050600">
    <property type="entry name" value="SETD3_SETD6_MTase"/>
</dbReference>
<dbReference type="PROSITE" id="PS50280">
    <property type="entry name" value="SET"/>
    <property type="match status" value="1"/>
</dbReference>
<dbReference type="Proteomes" id="UP001168821">
    <property type="component" value="Unassembled WGS sequence"/>
</dbReference>
<evidence type="ECO:0000313" key="3">
    <source>
        <dbReference type="Proteomes" id="UP001168821"/>
    </source>
</evidence>
<reference evidence="2" key="1">
    <citation type="journal article" date="2023" name="G3 (Bethesda)">
        <title>Whole genome assemblies of Zophobas morio and Tenebrio molitor.</title>
        <authorList>
            <person name="Kaur S."/>
            <person name="Stinson S.A."/>
            <person name="diCenzo G.C."/>
        </authorList>
    </citation>
    <scope>NUCLEOTIDE SEQUENCE</scope>
    <source>
        <strain evidence="2">QUZm001</strain>
    </source>
</reference>
<organism evidence="2 3">
    <name type="scientific">Zophobas morio</name>
    <dbReference type="NCBI Taxonomy" id="2755281"/>
    <lineage>
        <taxon>Eukaryota</taxon>
        <taxon>Metazoa</taxon>
        <taxon>Ecdysozoa</taxon>
        <taxon>Arthropoda</taxon>
        <taxon>Hexapoda</taxon>
        <taxon>Insecta</taxon>
        <taxon>Pterygota</taxon>
        <taxon>Neoptera</taxon>
        <taxon>Endopterygota</taxon>
        <taxon>Coleoptera</taxon>
        <taxon>Polyphaga</taxon>
        <taxon>Cucujiformia</taxon>
        <taxon>Tenebrionidae</taxon>
        <taxon>Zophobas</taxon>
    </lineage>
</organism>
<dbReference type="FunFam" id="3.90.1410.10:FF:000050">
    <property type="entry name" value="SET domain-containing protein 4"/>
    <property type="match status" value="1"/>
</dbReference>
<dbReference type="InterPro" id="IPR044429">
    <property type="entry name" value="SETD4_SET"/>
</dbReference>
<dbReference type="InterPro" id="IPR046341">
    <property type="entry name" value="SET_dom_sf"/>
</dbReference>
<comment type="caution">
    <text evidence="2">The sequence shown here is derived from an EMBL/GenBank/DDBJ whole genome shotgun (WGS) entry which is preliminary data.</text>
</comment>
<dbReference type="Gene3D" id="3.90.1410.10">
    <property type="entry name" value="set domain protein methyltransferase, domain 1"/>
    <property type="match status" value="1"/>
</dbReference>